<dbReference type="RefSeq" id="WP_136349835.1">
    <property type="nucleotide sequence ID" value="NZ_SSOC01000007.1"/>
</dbReference>
<dbReference type="PANTHER" id="PTHR30586:SF0">
    <property type="entry name" value="ION-TRANSLOCATING OXIDOREDUCTASE COMPLEX SUBUNIT E"/>
    <property type="match status" value="1"/>
</dbReference>
<reference evidence="9 10" key="1">
    <citation type="submission" date="2019-04" db="EMBL/GenBank/DDBJ databases">
        <title>Azoarcus nasutitermitis sp. nov. isolated from termite nest.</title>
        <authorList>
            <person name="Lin S.-Y."/>
            <person name="Hameed A."/>
            <person name="Hsu Y.-H."/>
            <person name="Young C.-C."/>
        </authorList>
    </citation>
    <scope>NUCLEOTIDE SEQUENCE [LARGE SCALE GENOMIC DNA]</scope>
    <source>
        <strain evidence="9 10">CC-YHH838</strain>
    </source>
</reference>
<dbReference type="GO" id="GO:0012505">
    <property type="term" value="C:endomembrane system"/>
    <property type="evidence" value="ECO:0007669"/>
    <property type="project" value="UniProtKB-SubCell"/>
</dbReference>
<evidence type="ECO:0000256" key="3">
    <source>
        <dbReference type="ARBA" id="ARBA00022692"/>
    </source>
</evidence>
<evidence type="ECO:0000256" key="5">
    <source>
        <dbReference type="ARBA" id="ARBA00022982"/>
    </source>
</evidence>
<dbReference type="EC" id="7.-.-.-" evidence="8"/>
<keyword evidence="3 8" id="KW-0812">Transmembrane</keyword>
<gene>
    <name evidence="8" type="primary">rnfE</name>
    <name evidence="9" type="ORF">E6C76_19070</name>
</gene>
<dbReference type="OrthoDB" id="9782945at2"/>
<feature type="transmembrane region" description="Helical" evidence="8">
    <location>
        <begin position="39"/>
        <end position="60"/>
    </location>
</feature>
<evidence type="ECO:0000256" key="7">
    <source>
        <dbReference type="ARBA" id="ARBA00023136"/>
    </source>
</evidence>
<feature type="transmembrane region" description="Helical" evidence="8">
    <location>
        <begin position="124"/>
        <end position="142"/>
    </location>
</feature>
<dbReference type="AlphaFoldDB" id="A0A4S4ARK9"/>
<proteinExistence type="inferred from homology"/>
<comment type="caution">
    <text evidence="9">The sequence shown here is derived from an EMBL/GenBank/DDBJ whole genome shotgun (WGS) entry which is preliminary data.</text>
</comment>
<feature type="transmembrane region" description="Helical" evidence="8">
    <location>
        <begin position="209"/>
        <end position="229"/>
    </location>
</feature>
<dbReference type="InterPro" id="IPR003667">
    <property type="entry name" value="NqrDE/RnfAE"/>
</dbReference>
<evidence type="ECO:0000313" key="9">
    <source>
        <dbReference type="EMBL" id="THF62415.1"/>
    </source>
</evidence>
<dbReference type="GO" id="GO:0022900">
    <property type="term" value="P:electron transport chain"/>
    <property type="evidence" value="ECO:0007669"/>
    <property type="project" value="UniProtKB-UniRule"/>
</dbReference>
<comment type="function">
    <text evidence="8">Part of a membrane-bound complex that couples electron transfer with translocation of ions across the membrane.</text>
</comment>
<keyword evidence="10" id="KW-1185">Reference proteome</keyword>
<comment type="subcellular location">
    <subcellularLocation>
        <location evidence="8">Cell inner membrane</location>
        <topology evidence="8">Multi-pass membrane protein</topology>
    </subcellularLocation>
    <subcellularLocation>
        <location evidence="1">Endomembrane system</location>
        <topology evidence="1">Multi-pass membrane protein</topology>
    </subcellularLocation>
</comment>
<feature type="transmembrane region" description="Helical" evidence="8">
    <location>
        <begin position="98"/>
        <end position="118"/>
    </location>
</feature>
<keyword evidence="8" id="KW-1003">Cell membrane</keyword>
<dbReference type="PIRSF" id="PIRSF006102">
    <property type="entry name" value="NQR_DE"/>
    <property type="match status" value="1"/>
</dbReference>
<name>A0A4S4ARK9_9RHOO</name>
<feature type="transmembrane region" description="Helical" evidence="8">
    <location>
        <begin position="154"/>
        <end position="175"/>
    </location>
</feature>
<dbReference type="GO" id="GO:0005886">
    <property type="term" value="C:plasma membrane"/>
    <property type="evidence" value="ECO:0007669"/>
    <property type="project" value="UniProtKB-SubCell"/>
</dbReference>
<keyword evidence="7 8" id="KW-0472">Membrane</keyword>
<feature type="transmembrane region" description="Helical" evidence="8">
    <location>
        <begin position="66"/>
        <end position="86"/>
    </location>
</feature>
<evidence type="ECO:0000256" key="8">
    <source>
        <dbReference type="HAMAP-Rule" id="MF_00478"/>
    </source>
</evidence>
<dbReference type="NCBIfam" id="NF009070">
    <property type="entry name" value="PRK12405.1"/>
    <property type="match status" value="1"/>
</dbReference>
<keyword evidence="5 8" id="KW-0249">Electron transport</keyword>
<evidence type="ECO:0000256" key="2">
    <source>
        <dbReference type="ARBA" id="ARBA00022448"/>
    </source>
</evidence>
<dbReference type="NCBIfam" id="TIGR01948">
    <property type="entry name" value="rnfE"/>
    <property type="match status" value="1"/>
</dbReference>
<comment type="subunit">
    <text evidence="8">The complex is composed of six subunits: RnfA, RnfB, RnfC, RnfD, RnfE and RnfG.</text>
</comment>
<dbReference type="Proteomes" id="UP000308430">
    <property type="component" value="Unassembled WGS sequence"/>
</dbReference>
<protein>
    <recommendedName>
        <fullName evidence="8">Ion-translocating oxidoreductase complex subunit E</fullName>
        <ecNumber evidence="8">7.-.-.-</ecNumber>
    </recommendedName>
    <alternativeName>
        <fullName evidence="8">Rnf electron transport complex subunit E</fullName>
    </alternativeName>
</protein>
<evidence type="ECO:0000256" key="1">
    <source>
        <dbReference type="ARBA" id="ARBA00004127"/>
    </source>
</evidence>
<keyword evidence="2 8" id="KW-0813">Transport</keyword>
<keyword evidence="4 8" id="KW-1278">Translocase</keyword>
<dbReference type="InterPro" id="IPR010968">
    <property type="entry name" value="RnfE"/>
</dbReference>
<organism evidence="9 10">
    <name type="scientific">Pseudothauera nasutitermitis</name>
    <dbReference type="NCBI Taxonomy" id="2565930"/>
    <lineage>
        <taxon>Bacteria</taxon>
        <taxon>Pseudomonadati</taxon>
        <taxon>Pseudomonadota</taxon>
        <taxon>Betaproteobacteria</taxon>
        <taxon>Rhodocyclales</taxon>
        <taxon>Zoogloeaceae</taxon>
        <taxon>Pseudothauera</taxon>
    </lineage>
</organism>
<evidence type="ECO:0000256" key="4">
    <source>
        <dbReference type="ARBA" id="ARBA00022967"/>
    </source>
</evidence>
<sequence>MTENALKDDAVPLASTSQDTGAIPPKENNRYTRLLREGIWGQNVVLVQMLALCPTLAVTGSATNGLAMGLATTAVLIVSNSLVALLRRWISDSVRIPVFVILIASLVTLVDMLLNAYLHELHKSLGLFIALIVVNCAVLGRAESFASKNPLTSSAVDGLAMGLGFTLALVLMGGIREMLGSGTLFAGASLMLGEPFRFLELTLVPDYKGFLLMVLPPGGFLALGFLIAGKQVWDARRKRIERAGQAAAHTRTTG</sequence>
<evidence type="ECO:0000313" key="10">
    <source>
        <dbReference type="Proteomes" id="UP000308430"/>
    </source>
</evidence>
<comment type="similarity">
    <text evidence="8">Belongs to the NqrDE/RnfAE family.</text>
</comment>
<dbReference type="HAMAP" id="MF_00478">
    <property type="entry name" value="RsxE_RnfE"/>
    <property type="match status" value="1"/>
</dbReference>
<dbReference type="PANTHER" id="PTHR30586">
    <property type="entry name" value="ELECTRON TRANSPORT COMPLEX PROTEIN RNFE"/>
    <property type="match status" value="1"/>
</dbReference>
<dbReference type="EMBL" id="SSOC01000007">
    <property type="protein sequence ID" value="THF62415.1"/>
    <property type="molecule type" value="Genomic_DNA"/>
</dbReference>
<keyword evidence="8" id="KW-0997">Cell inner membrane</keyword>
<keyword evidence="6 8" id="KW-1133">Transmembrane helix</keyword>
<accession>A0A4S4ARK9</accession>
<dbReference type="Pfam" id="PF02508">
    <property type="entry name" value="Rnf-Nqr"/>
    <property type="match status" value="1"/>
</dbReference>
<evidence type="ECO:0000256" key="6">
    <source>
        <dbReference type="ARBA" id="ARBA00022989"/>
    </source>
</evidence>